<organism evidence="7 8">
    <name type="scientific">Odoribacter laneus YIT 12061</name>
    <dbReference type="NCBI Taxonomy" id="742817"/>
    <lineage>
        <taxon>Bacteria</taxon>
        <taxon>Pseudomonadati</taxon>
        <taxon>Bacteroidota</taxon>
        <taxon>Bacteroidia</taxon>
        <taxon>Bacteroidales</taxon>
        <taxon>Odoribacteraceae</taxon>
        <taxon>Odoribacter</taxon>
    </lineage>
</organism>
<dbReference type="GO" id="GO:0006508">
    <property type="term" value="P:proteolysis"/>
    <property type="evidence" value="ECO:0007669"/>
    <property type="project" value="UniProtKB-KW"/>
</dbReference>
<sequence length="397" mass="45387">MIKSVFFSLGIFLSLGISTLWAQQNAPRSGYQFKEIADLKATPVKNQANSGTCWCYATLSFLESELLRMGKPAYDLSEMYTVRNAYFEKGMRYFRLYGKNNLNEGGQAHDVVEMIAKYGIVPEEVYPGLEYGVDQNNHSEMVSGLIGYMSGITKARNITTAWPKALMSIIESYLGKAPEKFTFQGQEYTPQTFAQELGIRPEDYIELTSYEAYPFYEQVELEIPDNWMHARYYNVPLDDLIAIMQNALKNGYTIAWDGDVSEQGFSHAKGLAILPTNEPQNMSGSDRARFEKLPEAEKNNLYSFVAPVPEMQVNDQNRQKTFDKRKTTDDHLMHLTGLLQDQNGTYYYKTKNSWGTERNPFGGYLYMSEPYVKMKTVAILLHKDAIPQNIKEKLKLN</sequence>
<evidence type="ECO:0000256" key="6">
    <source>
        <dbReference type="SAM" id="SignalP"/>
    </source>
</evidence>
<evidence type="ECO:0000256" key="4">
    <source>
        <dbReference type="PIRNR" id="PIRNR005700"/>
    </source>
</evidence>
<name>H1DG95_9BACT</name>
<evidence type="ECO:0000256" key="3">
    <source>
        <dbReference type="ARBA" id="ARBA00022807"/>
    </source>
</evidence>
<dbReference type="EMBL" id="ADMC01000019">
    <property type="protein sequence ID" value="EHP48083.1"/>
    <property type="molecule type" value="Genomic_DNA"/>
</dbReference>
<dbReference type="Proteomes" id="UP000004892">
    <property type="component" value="Unassembled WGS sequence"/>
</dbReference>
<dbReference type="Pfam" id="PF03051">
    <property type="entry name" value="Peptidase_C1_2"/>
    <property type="match status" value="2"/>
</dbReference>
<gene>
    <name evidence="7" type="ORF">HMPREF9449_01281</name>
</gene>
<dbReference type="InterPro" id="IPR038765">
    <property type="entry name" value="Papain-like_cys_pep_sf"/>
</dbReference>
<dbReference type="PROSITE" id="PS00139">
    <property type="entry name" value="THIOL_PROTEASE_CYS"/>
    <property type="match status" value="1"/>
</dbReference>
<reference evidence="7 8" key="1">
    <citation type="submission" date="2012-01" db="EMBL/GenBank/DDBJ databases">
        <title>The Genome Sequence of Odoribacter laneus YIT 12061.</title>
        <authorList>
            <consortium name="The Broad Institute Genome Sequencing Platform"/>
            <person name="Earl A."/>
            <person name="Ward D."/>
            <person name="Feldgarden M."/>
            <person name="Gevers D."/>
            <person name="Morotomi M."/>
            <person name="Young S.K."/>
            <person name="Zeng Q."/>
            <person name="Gargeya S."/>
            <person name="Fitzgerald M."/>
            <person name="Haas B."/>
            <person name="Abouelleil A."/>
            <person name="Alvarado L."/>
            <person name="Arachchi H.M."/>
            <person name="Berlin A."/>
            <person name="Chapman S.B."/>
            <person name="Gearin G."/>
            <person name="Goldberg J."/>
            <person name="Griggs A."/>
            <person name="Gujja S."/>
            <person name="Hansen M."/>
            <person name="Heiman D."/>
            <person name="Howarth C."/>
            <person name="Larimer J."/>
            <person name="Lui A."/>
            <person name="MacDonald P.J.P."/>
            <person name="McCowen C."/>
            <person name="Montmayeur A."/>
            <person name="Murphy C."/>
            <person name="Neiman D."/>
            <person name="Pearson M."/>
            <person name="Priest M."/>
            <person name="Roberts A."/>
            <person name="Saif S."/>
            <person name="Shea T."/>
            <person name="Sisk P."/>
            <person name="Stolte C."/>
            <person name="Sykes S."/>
            <person name="Wortman J."/>
            <person name="Nusbaum C."/>
            <person name="Birren B."/>
        </authorList>
    </citation>
    <scope>NUCLEOTIDE SEQUENCE [LARGE SCALE GENOMIC DNA]</scope>
    <source>
        <strain evidence="7 8">YIT 12061</strain>
    </source>
</reference>
<comment type="similarity">
    <text evidence="4">Belongs to the peptidase C1 family.</text>
</comment>
<feature type="chain" id="PRO_5003549172" description="Aminopeptidase" evidence="6">
    <location>
        <begin position="23"/>
        <end position="397"/>
    </location>
</feature>
<feature type="active site" evidence="5">
    <location>
        <position position="53"/>
    </location>
</feature>
<feature type="active site" evidence="5">
    <location>
        <position position="352"/>
    </location>
</feature>
<dbReference type="GeneID" id="98068859"/>
<keyword evidence="3 4" id="KW-0788">Thiol protease</keyword>
<dbReference type="HOGENOM" id="CLU_056707_1_0_10"/>
<dbReference type="SUPFAM" id="SSF54001">
    <property type="entry name" value="Cysteine proteinases"/>
    <property type="match status" value="1"/>
</dbReference>
<keyword evidence="8" id="KW-1185">Reference proteome</keyword>
<feature type="active site" evidence="5">
    <location>
        <position position="331"/>
    </location>
</feature>
<dbReference type="STRING" id="742817.HMPREF9449_01281"/>
<protein>
    <recommendedName>
        <fullName evidence="4">Aminopeptidase</fullName>
    </recommendedName>
</protein>
<evidence type="ECO:0000256" key="2">
    <source>
        <dbReference type="ARBA" id="ARBA00022801"/>
    </source>
</evidence>
<dbReference type="PIRSF" id="PIRSF005700">
    <property type="entry name" value="PepC"/>
    <property type="match status" value="1"/>
</dbReference>
<keyword evidence="4" id="KW-0031">Aminopeptidase</keyword>
<dbReference type="AlphaFoldDB" id="H1DG95"/>
<keyword evidence="6" id="KW-0732">Signal</keyword>
<comment type="caution">
    <text evidence="7">The sequence shown here is derived from an EMBL/GenBank/DDBJ whole genome shotgun (WGS) entry which is preliminary data.</text>
</comment>
<dbReference type="RefSeq" id="WP_009136429.1">
    <property type="nucleotide sequence ID" value="NZ_JH594596.1"/>
</dbReference>
<evidence type="ECO:0000256" key="5">
    <source>
        <dbReference type="PIRSR" id="PIRSR005700-1"/>
    </source>
</evidence>
<keyword evidence="1 4" id="KW-0645">Protease</keyword>
<dbReference type="InterPro" id="IPR000169">
    <property type="entry name" value="Pept_cys_AS"/>
</dbReference>
<keyword evidence="2 4" id="KW-0378">Hydrolase</keyword>
<proteinExistence type="inferred from homology"/>
<dbReference type="GO" id="GO:0009636">
    <property type="term" value="P:response to toxic substance"/>
    <property type="evidence" value="ECO:0007669"/>
    <property type="project" value="TreeGrafter"/>
</dbReference>
<dbReference type="PATRIC" id="fig|742817.3.peg.1360"/>
<dbReference type="PANTHER" id="PTHR10363:SF2">
    <property type="entry name" value="BLEOMYCIN HYDROLASE"/>
    <property type="match status" value="1"/>
</dbReference>
<dbReference type="GO" id="GO:0070005">
    <property type="term" value="F:cysteine-type aminopeptidase activity"/>
    <property type="evidence" value="ECO:0007669"/>
    <property type="project" value="InterPro"/>
</dbReference>
<dbReference type="GO" id="GO:0043418">
    <property type="term" value="P:homocysteine catabolic process"/>
    <property type="evidence" value="ECO:0007669"/>
    <property type="project" value="TreeGrafter"/>
</dbReference>
<dbReference type="eggNOG" id="COG3579">
    <property type="taxonomic scope" value="Bacteria"/>
</dbReference>
<dbReference type="InterPro" id="IPR004134">
    <property type="entry name" value="Peptidase_C1B"/>
</dbReference>
<dbReference type="GO" id="GO:0005737">
    <property type="term" value="C:cytoplasm"/>
    <property type="evidence" value="ECO:0007669"/>
    <property type="project" value="TreeGrafter"/>
</dbReference>
<dbReference type="Gene3D" id="3.90.70.10">
    <property type="entry name" value="Cysteine proteinases"/>
    <property type="match status" value="1"/>
</dbReference>
<evidence type="ECO:0000313" key="7">
    <source>
        <dbReference type="EMBL" id="EHP48083.1"/>
    </source>
</evidence>
<feature type="signal peptide" evidence="6">
    <location>
        <begin position="1"/>
        <end position="22"/>
    </location>
</feature>
<evidence type="ECO:0000256" key="1">
    <source>
        <dbReference type="ARBA" id="ARBA00022670"/>
    </source>
</evidence>
<dbReference type="PANTHER" id="PTHR10363">
    <property type="entry name" value="BLEOMYCIN HYDROLASE"/>
    <property type="match status" value="1"/>
</dbReference>
<accession>H1DG95</accession>
<evidence type="ECO:0000313" key="8">
    <source>
        <dbReference type="Proteomes" id="UP000004892"/>
    </source>
</evidence>